<feature type="compositionally biased region" description="Basic residues" evidence="1">
    <location>
        <begin position="183"/>
        <end position="195"/>
    </location>
</feature>
<feature type="region of interest" description="Disordered" evidence="1">
    <location>
        <begin position="1"/>
        <end position="380"/>
    </location>
</feature>
<evidence type="ECO:0000313" key="2">
    <source>
        <dbReference type="EMBL" id="CAA9494839.1"/>
    </source>
</evidence>
<name>A0A6J4SFX0_9ACTN</name>
<feature type="compositionally biased region" description="Basic residues" evidence="1">
    <location>
        <begin position="128"/>
        <end position="140"/>
    </location>
</feature>
<dbReference type="AlphaFoldDB" id="A0A6J4SFX0"/>
<feature type="compositionally biased region" description="Basic residues" evidence="1">
    <location>
        <begin position="82"/>
        <end position="107"/>
    </location>
</feature>
<dbReference type="EMBL" id="CADCVL010000379">
    <property type="protein sequence ID" value="CAA9494839.1"/>
    <property type="molecule type" value="Genomic_DNA"/>
</dbReference>
<organism evidence="2">
    <name type="scientific">uncultured Solirubrobacteraceae bacterium</name>
    <dbReference type="NCBI Taxonomy" id="1162706"/>
    <lineage>
        <taxon>Bacteria</taxon>
        <taxon>Bacillati</taxon>
        <taxon>Actinomycetota</taxon>
        <taxon>Thermoleophilia</taxon>
        <taxon>Solirubrobacterales</taxon>
        <taxon>Solirubrobacteraceae</taxon>
        <taxon>environmental samples</taxon>
    </lineage>
</organism>
<feature type="non-terminal residue" evidence="2">
    <location>
        <position position="380"/>
    </location>
</feature>
<proteinExistence type="predicted"/>
<accession>A0A6J4SFX0</accession>
<sequence>ERRSRQHAAGGGARPGAGRGPGRGGQPAARPQRDPRAARVHRPVRADRGLLAAVGLLPHRRQPRHDDPPRRHQRAAGDRHAAGHPHGRHRPLGRLHRRAGGRGRRRADRGPHDRLPRRRAVSAGLGGRAHRAGHRRRRGRVQRDAGHPLRRGAVHRDPGNPLHGPRRRAADLQRRDVPEPRRQRGARQHGVRVPRRRPDPLHPGVDLADGAVRRRGDHPDPQDAVRALGVCDRRQRARRRAGRHPGQQGPAPRLHDVGRLRRDVGPDHRLRADFGGAPGRRDVRAQRHRGGRDRRHVAHGRPRQRARRAHRRLRDRLPRRRPGHRRRLDVLADRDQGRGHRPRGDPRSEPAAHPAPRRGGGRRRPGLRATTHLTDTGGRM</sequence>
<feature type="compositionally biased region" description="Basic and acidic residues" evidence="1">
    <location>
        <begin position="328"/>
        <end position="350"/>
    </location>
</feature>
<feature type="compositionally biased region" description="Basic and acidic residues" evidence="1">
    <location>
        <begin position="168"/>
        <end position="182"/>
    </location>
</feature>
<feature type="compositionally biased region" description="Basic and acidic residues" evidence="1">
    <location>
        <begin position="211"/>
        <end position="223"/>
    </location>
</feature>
<protein>
    <submittedName>
        <fullName evidence="2">Ribose ABC transport system, permease protein RbsC</fullName>
    </submittedName>
</protein>
<gene>
    <name evidence="2" type="ORF">AVDCRST_MAG65-2246</name>
</gene>
<feature type="compositionally biased region" description="Gly residues" evidence="1">
    <location>
        <begin position="9"/>
        <end position="25"/>
    </location>
</feature>
<feature type="compositionally biased region" description="Basic residues" evidence="1">
    <location>
        <begin position="286"/>
        <end position="327"/>
    </location>
</feature>
<feature type="compositionally biased region" description="Basic and acidic residues" evidence="1">
    <location>
        <begin position="64"/>
        <end position="81"/>
    </location>
</feature>
<feature type="compositionally biased region" description="Basic residues" evidence="1">
    <location>
        <begin position="355"/>
        <end position="366"/>
    </location>
</feature>
<feature type="compositionally biased region" description="Basic and acidic residues" evidence="1">
    <location>
        <begin position="253"/>
        <end position="272"/>
    </location>
</feature>
<feature type="non-terminal residue" evidence="2">
    <location>
        <position position="1"/>
    </location>
</feature>
<evidence type="ECO:0000256" key="1">
    <source>
        <dbReference type="SAM" id="MobiDB-lite"/>
    </source>
</evidence>
<reference evidence="2" key="1">
    <citation type="submission" date="2020-02" db="EMBL/GenBank/DDBJ databases">
        <authorList>
            <person name="Meier V. D."/>
        </authorList>
    </citation>
    <scope>NUCLEOTIDE SEQUENCE</scope>
    <source>
        <strain evidence="2">AVDCRST_MAG65</strain>
    </source>
</reference>